<reference evidence="5" key="2">
    <citation type="submission" date="2016-09" db="EMBL/GenBank/DDBJ databases">
        <authorList>
            <person name="Capua I."/>
            <person name="De Benedictis P."/>
            <person name="Joannis T."/>
            <person name="Lombin L.H."/>
            <person name="Cattoli G."/>
        </authorList>
    </citation>
    <scope>NUCLEOTIDE SEQUENCE [LARGE SCALE GENOMIC DNA]</scope>
    <source>
        <strain evidence="5">MSU</strain>
    </source>
</reference>
<evidence type="ECO:0000313" key="6">
    <source>
        <dbReference type="EMBL" id="OXB21512.1"/>
    </source>
</evidence>
<evidence type="ECO:0000313" key="5">
    <source>
        <dbReference type="EMBL" id="OHT43974.1"/>
    </source>
</evidence>
<dbReference type="SUPFAM" id="SSF56214">
    <property type="entry name" value="4'-phosphopantetheinyl transferase"/>
    <property type="match status" value="2"/>
</dbReference>
<evidence type="ECO:0000256" key="2">
    <source>
        <dbReference type="ARBA" id="ARBA00022679"/>
    </source>
</evidence>
<dbReference type="Gene3D" id="3.90.470.20">
    <property type="entry name" value="4'-phosphopantetheinyl transferase domain"/>
    <property type="match status" value="2"/>
</dbReference>
<feature type="domain" description="4'-phosphopantetheinyl transferase N-terminal" evidence="4">
    <location>
        <begin position="25"/>
        <end position="100"/>
    </location>
</feature>
<dbReference type="InterPro" id="IPR008278">
    <property type="entry name" value="4-PPantetheinyl_Trfase_dom"/>
</dbReference>
<comment type="similarity">
    <text evidence="1">Belongs to the P-Pant transferase superfamily. Gsp/Sfp/HetI/AcpT family.</text>
</comment>
<proteinExistence type="inferred from homology"/>
<evidence type="ECO:0000259" key="4">
    <source>
        <dbReference type="Pfam" id="PF22624"/>
    </source>
</evidence>
<dbReference type="GO" id="GO:0019878">
    <property type="term" value="P:lysine biosynthetic process via aminoadipic acid"/>
    <property type="evidence" value="ECO:0007669"/>
    <property type="project" value="TreeGrafter"/>
</dbReference>
<name>A0A1S1J356_9FLAO</name>
<dbReference type="PANTHER" id="PTHR12215">
    <property type="entry name" value="PHOSPHOPANTETHEINE TRANSFERASE"/>
    <property type="match status" value="1"/>
</dbReference>
<sequence length="225" mass="26490">MIYIYYSYISENNHKKLMQESLLKLPIDFQKKVKSYRRWQDAQLSLLGRILLYKGTDNFDKKYREINIKYTEYNKPYFGEERGEVFFNISHSGKIVVCAVTNLCEIGIDIELKRDIQLDDFQPQMTDGEWIKITGSFNKMDSFYNYWTQKEAVIKGCGKGLAVPLRSFEVLKNTAIVDNENFFLKQIWLDDQYKCHIATNKLVNESSIKISEFDSSKLSHKLIQI</sequence>
<dbReference type="EMBL" id="MUHG01000003">
    <property type="protein sequence ID" value="OXB21512.1"/>
    <property type="molecule type" value="Genomic_DNA"/>
</dbReference>
<dbReference type="Pfam" id="PF22624">
    <property type="entry name" value="AASDHPPT_N"/>
    <property type="match status" value="1"/>
</dbReference>
<dbReference type="GO" id="GO:0005829">
    <property type="term" value="C:cytosol"/>
    <property type="evidence" value="ECO:0007669"/>
    <property type="project" value="TreeGrafter"/>
</dbReference>
<evidence type="ECO:0000256" key="1">
    <source>
        <dbReference type="ARBA" id="ARBA00010990"/>
    </source>
</evidence>
<dbReference type="STRING" id="1278819.BHE19_16695"/>
<evidence type="ECO:0000259" key="3">
    <source>
        <dbReference type="Pfam" id="PF01648"/>
    </source>
</evidence>
<dbReference type="Proteomes" id="UP000180252">
    <property type="component" value="Unassembled WGS sequence"/>
</dbReference>
<dbReference type="InterPro" id="IPR050559">
    <property type="entry name" value="P-Pant_transferase_sf"/>
</dbReference>
<dbReference type="RefSeq" id="WP_070908389.1">
    <property type="nucleotide sequence ID" value="NZ_MIKE01000026.1"/>
</dbReference>
<gene>
    <name evidence="6" type="ORF">B0A71_03125</name>
    <name evidence="5" type="ORF">BHE19_16695</name>
</gene>
<dbReference type="InterPro" id="IPR055066">
    <property type="entry name" value="AASDHPPT_N"/>
</dbReference>
<organism evidence="5 7">
    <name type="scientific">Flavobacterium tructae</name>
    <dbReference type="NCBI Taxonomy" id="1114873"/>
    <lineage>
        <taxon>Bacteria</taxon>
        <taxon>Pseudomonadati</taxon>
        <taxon>Bacteroidota</taxon>
        <taxon>Flavobacteriia</taxon>
        <taxon>Flavobacteriales</taxon>
        <taxon>Flavobacteriaceae</taxon>
        <taxon>Flavobacterium</taxon>
    </lineage>
</organism>
<dbReference type="GO" id="GO:0000287">
    <property type="term" value="F:magnesium ion binding"/>
    <property type="evidence" value="ECO:0007669"/>
    <property type="project" value="InterPro"/>
</dbReference>
<reference evidence="7" key="1">
    <citation type="submission" date="2016-09" db="EMBL/GenBank/DDBJ databases">
        <authorList>
            <person name="Chen S."/>
            <person name="Walker E."/>
        </authorList>
    </citation>
    <scope>NUCLEOTIDE SEQUENCE [LARGE SCALE GENOMIC DNA]</scope>
    <source>
        <strain evidence="7">MSU</strain>
    </source>
</reference>
<evidence type="ECO:0000313" key="7">
    <source>
        <dbReference type="Proteomes" id="UP000180252"/>
    </source>
</evidence>
<accession>A0A1S1J356</accession>
<keyword evidence="8" id="KW-1185">Reference proteome</keyword>
<reference evidence="6 8" key="3">
    <citation type="submission" date="2016-11" db="EMBL/GenBank/DDBJ databases">
        <title>Whole genomes of Flavobacteriaceae.</title>
        <authorList>
            <person name="Stine C."/>
            <person name="Li C."/>
            <person name="Tadesse D."/>
        </authorList>
    </citation>
    <scope>NUCLEOTIDE SEQUENCE [LARGE SCALE GENOMIC DNA]</scope>
    <source>
        <strain evidence="6 8">ATCC BAA-2541</strain>
    </source>
</reference>
<evidence type="ECO:0000313" key="8">
    <source>
        <dbReference type="Proteomes" id="UP000198319"/>
    </source>
</evidence>
<protein>
    <submittedName>
        <fullName evidence="5">Uncharacterized protein</fullName>
    </submittedName>
</protein>
<dbReference type="Pfam" id="PF01648">
    <property type="entry name" value="ACPS"/>
    <property type="match status" value="1"/>
</dbReference>
<comment type="caution">
    <text evidence="5">The sequence shown here is derived from an EMBL/GenBank/DDBJ whole genome shotgun (WGS) entry which is preliminary data.</text>
</comment>
<dbReference type="OrthoDB" id="9808281at2"/>
<dbReference type="AlphaFoldDB" id="A0A1S1J356"/>
<dbReference type="PANTHER" id="PTHR12215:SF10">
    <property type="entry name" value="L-AMINOADIPATE-SEMIALDEHYDE DEHYDROGENASE-PHOSPHOPANTETHEINYL TRANSFERASE"/>
    <property type="match status" value="1"/>
</dbReference>
<dbReference type="EMBL" id="MIKE01000026">
    <property type="protein sequence ID" value="OHT43974.1"/>
    <property type="molecule type" value="Genomic_DNA"/>
</dbReference>
<feature type="domain" description="4'-phosphopantetheinyl transferase" evidence="3">
    <location>
        <begin position="106"/>
        <end position="196"/>
    </location>
</feature>
<keyword evidence="2" id="KW-0808">Transferase</keyword>
<dbReference type="Proteomes" id="UP000198319">
    <property type="component" value="Unassembled WGS sequence"/>
</dbReference>
<dbReference type="InterPro" id="IPR037143">
    <property type="entry name" value="4-PPantetheinyl_Trfase_dom_sf"/>
</dbReference>
<dbReference type="GO" id="GO:0008897">
    <property type="term" value="F:holo-[acyl-carrier-protein] synthase activity"/>
    <property type="evidence" value="ECO:0007669"/>
    <property type="project" value="InterPro"/>
</dbReference>